<dbReference type="Pfam" id="PF00550">
    <property type="entry name" value="PP-binding"/>
    <property type="match status" value="2"/>
</dbReference>
<dbReference type="OrthoDB" id="2472181at2"/>
<dbReference type="InterPro" id="IPR036736">
    <property type="entry name" value="ACP-like_sf"/>
</dbReference>
<dbReference type="InterPro" id="IPR029058">
    <property type="entry name" value="AB_hydrolase_fold"/>
</dbReference>
<dbReference type="SUPFAM" id="SSF53474">
    <property type="entry name" value="alpha/beta-Hydrolases"/>
    <property type="match status" value="1"/>
</dbReference>
<dbReference type="GO" id="GO:0031177">
    <property type="term" value="F:phosphopantetheine binding"/>
    <property type="evidence" value="ECO:0007669"/>
    <property type="project" value="InterPro"/>
</dbReference>
<evidence type="ECO:0000313" key="7">
    <source>
        <dbReference type="EMBL" id="TSB44151.1"/>
    </source>
</evidence>
<dbReference type="PANTHER" id="PTHR45527:SF1">
    <property type="entry name" value="FATTY ACID SYNTHASE"/>
    <property type="match status" value="1"/>
</dbReference>
<evidence type="ECO:0000313" key="8">
    <source>
        <dbReference type="Proteomes" id="UP000320888"/>
    </source>
</evidence>
<dbReference type="Gene3D" id="3.30.300.30">
    <property type="match status" value="2"/>
</dbReference>
<dbReference type="FunFam" id="3.40.50.980:FF:000001">
    <property type="entry name" value="Non-ribosomal peptide synthetase"/>
    <property type="match status" value="2"/>
</dbReference>
<dbReference type="SMART" id="SM00824">
    <property type="entry name" value="PKS_TE"/>
    <property type="match status" value="1"/>
</dbReference>
<dbReference type="PANTHER" id="PTHR45527">
    <property type="entry name" value="NONRIBOSOMAL PEPTIDE SYNTHETASE"/>
    <property type="match status" value="1"/>
</dbReference>
<accession>A0A553ZRP1</accession>
<dbReference type="GO" id="GO:0044550">
    <property type="term" value="P:secondary metabolite biosynthetic process"/>
    <property type="evidence" value="ECO:0007669"/>
    <property type="project" value="TreeGrafter"/>
</dbReference>
<comment type="caution">
    <text evidence="7">The sequence shown here is derived from an EMBL/GenBank/DDBJ whole genome shotgun (WGS) entry which is preliminary data.</text>
</comment>
<dbReference type="GO" id="GO:0072330">
    <property type="term" value="P:monocarboxylic acid biosynthetic process"/>
    <property type="evidence" value="ECO:0007669"/>
    <property type="project" value="UniProtKB-ARBA"/>
</dbReference>
<dbReference type="PROSITE" id="PS50075">
    <property type="entry name" value="CARRIER"/>
    <property type="match status" value="2"/>
</dbReference>
<dbReference type="EMBL" id="VKLS01000002">
    <property type="protein sequence ID" value="TSB44151.1"/>
    <property type="molecule type" value="Genomic_DNA"/>
</dbReference>
<comment type="similarity">
    <text evidence="2">Belongs to the ATP-dependent AMP-binding enzyme family.</text>
</comment>
<dbReference type="Gene3D" id="3.40.50.980">
    <property type="match status" value="4"/>
</dbReference>
<dbReference type="FunFam" id="1.10.1200.10:FF:000016">
    <property type="entry name" value="Non-ribosomal peptide synthase"/>
    <property type="match status" value="2"/>
</dbReference>
<dbReference type="Gene3D" id="3.30.559.30">
    <property type="entry name" value="Nonribosomal peptide synthetase, condensation domain"/>
    <property type="match status" value="2"/>
</dbReference>
<evidence type="ECO:0000256" key="5">
    <source>
        <dbReference type="SAM" id="MobiDB-lite"/>
    </source>
</evidence>
<evidence type="ECO:0000256" key="2">
    <source>
        <dbReference type="ARBA" id="ARBA00006432"/>
    </source>
</evidence>
<evidence type="ECO:0000256" key="3">
    <source>
        <dbReference type="ARBA" id="ARBA00022450"/>
    </source>
</evidence>
<organism evidence="7 8">
    <name type="scientific">Streptomyces benahoarensis</name>
    <dbReference type="NCBI Taxonomy" id="2595054"/>
    <lineage>
        <taxon>Bacteria</taxon>
        <taxon>Bacillati</taxon>
        <taxon>Actinomycetota</taxon>
        <taxon>Actinomycetes</taxon>
        <taxon>Kitasatosporales</taxon>
        <taxon>Streptomycetaceae</taxon>
        <taxon>Streptomyces</taxon>
    </lineage>
</organism>
<feature type="domain" description="Carrier" evidence="6">
    <location>
        <begin position="2065"/>
        <end position="2140"/>
    </location>
</feature>
<dbReference type="GO" id="GO:0003824">
    <property type="term" value="F:catalytic activity"/>
    <property type="evidence" value="ECO:0007669"/>
    <property type="project" value="InterPro"/>
</dbReference>
<dbReference type="InterPro" id="IPR020806">
    <property type="entry name" value="PKS_PP-bd"/>
</dbReference>
<dbReference type="Gene3D" id="3.30.559.10">
    <property type="entry name" value="Chloramphenicol acetyltransferase-like domain"/>
    <property type="match status" value="2"/>
</dbReference>
<dbReference type="Pfam" id="PF00668">
    <property type="entry name" value="Condensation"/>
    <property type="match status" value="2"/>
</dbReference>
<dbReference type="PROSITE" id="PS00012">
    <property type="entry name" value="PHOSPHOPANTETHEINE"/>
    <property type="match status" value="2"/>
</dbReference>
<keyword evidence="3" id="KW-0596">Phosphopantetheine</keyword>
<protein>
    <submittedName>
        <fullName evidence="7">Amino acid adenylation domain-containing protein</fullName>
    </submittedName>
</protein>
<dbReference type="NCBIfam" id="TIGR01733">
    <property type="entry name" value="AA-adenyl-dom"/>
    <property type="match status" value="2"/>
</dbReference>
<dbReference type="InterPro" id="IPR023213">
    <property type="entry name" value="CAT-like_dom_sf"/>
</dbReference>
<dbReference type="InterPro" id="IPR009081">
    <property type="entry name" value="PP-bd_ACP"/>
</dbReference>
<dbReference type="FunFam" id="2.30.38.10:FF:000001">
    <property type="entry name" value="Non-ribosomal peptide synthetase PvdI"/>
    <property type="match status" value="2"/>
</dbReference>
<dbReference type="SUPFAM" id="SSF52777">
    <property type="entry name" value="CoA-dependent acyltransferases"/>
    <property type="match status" value="4"/>
</dbReference>
<dbReference type="GO" id="GO:0017000">
    <property type="term" value="P:antibiotic biosynthetic process"/>
    <property type="evidence" value="ECO:0007669"/>
    <property type="project" value="UniProtKB-ARBA"/>
</dbReference>
<dbReference type="Pfam" id="PF00975">
    <property type="entry name" value="Thioesterase"/>
    <property type="match status" value="1"/>
</dbReference>
<sequence length="2406" mass="259986">MTVEHPPRLSAAQAELLARRLRGGAREGAGGKAALTRQPEDARPVLSFAQQRLWFLEQLHPGSIAYLTADTVYRVRGPLDVPALHQALRSVAERHATLRSHFADDAGLPYVVVDAADRITLPVVDLTGHADPRAAADEYLANEVRTPIDLATGPLLRTTLLRLAEEDHILVAVIHHIAFDGWSIGVFERDLATAYRAARSGGTPGWAPLLVDYTDYAAWQQRDLTDEHLDRQLAHWRQALSDAPTSLHLPADRPRPAAPGYQGAPVSFTVGEETANRLRALSRAHGATLFMTTLAAYQALLSQYTHSADFLVGCASAGRTLPEVEDLVGFFVNTLPIRADLTGDPTLGQLIDRTRSATLDAFANQDLPFQRLIEELAPPREMSHTPLVQVWFDVSAPGDGLRLEDTSVDNIRPRHTSTNFDLALNLTESGSGPLTGELVYATDLFDEATARRIVEHYVHLLDHAAQHPDCPVVDLPLADAGQLAQLLDNWNDTVRPIPEGTVTDAFEQQVSRAPEATALVEGAQQLSYGELNARANRLAHELRAHGVGPERAVGLLLPRGTDFVVALIAVLKAGGGYLPLDPAHPADRIAYLLSETSAEIVVTDQQLGDLLPTGTATVVMGPDGFQDRPATDPAPLATGGNLCYVIYTSGSTGRPKGVAMAHTPLANLVQWQVDRTTVTGPTLQFSSLHFDASFQELFTTFLTGGSLVLISEEQRRDPRQLLAAIRAYGVRRLFCPPMVLEQLAVQDAAEAAEPLPLQEIVTAGERLTLGKEVRAFLARMHGVVLENQCGPTETHAVVAHLMTGPPQGWPTHPPIGRPIANTRIHVLDDRMRPVPVGIPGELYVTRPWLARGYLGRPELTAERFLPSPFTTEPGQLMYRTGDLVRWRPDGAVEFVGRADDQMKIRGYRVEPAETEAQLRELPQVTEAAVLPVEVAPGDRRLVAYLTTDSRCDPSPARLRTLLAESLPDYLIPTYFLTVPRLPLTPTGKLDRQALRHMELPAPERGADVGSQAPRSPREEILAGLFAEVLALPRVGSQDDFFALGGHSLLATRLIARIRSTFGVELSIRDLFRTPTVAGLVDRLEASRPSQPALVPTERPAVLPLSAAQRRVWFLSRTGQSADYNSPFALRLRGRLAPDALAAALTDVVTRHEALRTVFPADGGDPHQRILPADTLPPLLEHADCPPGDLDQALAAFALREFDLATEPPLRAVLYRTAPGEHVLALVIHHIATDGWSLGVLLRDLSAAYTARSAGEAPDLPPLPVQYADFTLWQLGMLDEERSPDSPATRQLSFWRERLAGLPTELELPYDRPRPEVMDNAGGTVPLALDGELHARLLELAGAHGCTLLMIMQTALAALLSRLGAGTDIPIGVPAAGRGDDALDDLVGCFVNILVLRTDVSGDPTFAELLARVRDSDLAAYEHADLPFERVVETVNPERSLTRHPLFQVVLQLDGRVSDGLALPGLEAAEEPVRFEVSKFDLRVALTDRTDAAGAPEGLHGVLEYAEALFDRDTAEALAGRLHRLLAQLVADPDRRISSVDLLTARERRRILVDWNDTTTTVPERNVPELFEEFARETPDAPAVRDGSVVLTYAELNERANRFARHLADRGVGPEQLVAVALPRTSELVAVLLGVLKAGAGYLPLAPEQPPERLARTIMASAAALTVTTTALKDRLPTPLPRLLLDEPDTATAVGRHRAGNLSRSERTVEPTPATTAYVIYTSGSTGEPKGVVVEHRSLNLYLAWARQAYPALAGRALVHSPVAFDLTVTGLWGPLTSGGSLELVTLDDTDPAEVEQPTFVKATPSHLALFGILPETYAPNGQLVLGGELLLGAALDEWRAAHPGVTVVNEYGPTETTVGCAEYRIEPGDCVPAGGITIGRPIWNTQWYVLDDALSPVPAGVVGELYIGGGLLARGYLNQPDLTADRFLPDPYGAPGARMYRTGDLVRWRQDGQVEFAGRVDDQVKVRGFRVELGEVEAVLSAQPGVAAAAVNVLDGDRLVAYMVPAAQEHLDVESVRTAATDLLPAYMLPSAYMLIDRLPLTKNGKLDRRRLPAPQLSPVGAGRPPSTPLEKSLCALFGEVLGLSQVGVDDGFFTLGGHSLMAAGLVALIRSSLGRQLGIQDLFAAPTVAALGARLEASSHQDSLAPLLPLRGGQPQQTPLFCVHPGAGIGWVYAALLDRLDPDQPVYALQALALRAEEAAPESVVELAADYVRRIREVQPCGPYRLLGWSFGAVVAHAMAVRLQEQGEETELLALLDGYPPEPCGGPAEPADEPDPLAELLTSLGQPTADTSGKRLELADFIRLTGRGNGPLAGLDEETISAMARAFIHHVALGRAHQPGVFQGNAVLFPAALDPDAGDPDAWRRFVTGGLEVHPVDCVHGAMMHQRPTERIGAVIARRMRQPRG</sequence>
<keyword evidence="8" id="KW-1185">Reference proteome</keyword>
<evidence type="ECO:0000256" key="4">
    <source>
        <dbReference type="ARBA" id="ARBA00022553"/>
    </source>
</evidence>
<feature type="domain" description="Carrier" evidence="6">
    <location>
        <begin position="1012"/>
        <end position="1087"/>
    </location>
</feature>
<dbReference type="GO" id="GO:0005829">
    <property type="term" value="C:cytosol"/>
    <property type="evidence" value="ECO:0007669"/>
    <property type="project" value="TreeGrafter"/>
</dbReference>
<dbReference type="RefSeq" id="WP_143939541.1">
    <property type="nucleotide sequence ID" value="NZ_VKLS01000002.1"/>
</dbReference>
<reference evidence="7 8" key="1">
    <citation type="submission" date="2019-07" db="EMBL/GenBank/DDBJ databases">
        <title>Draft genome for Streptomyces benahoarensis MZ03-48.</title>
        <authorList>
            <person name="Gonzalez-Pimentel J.L."/>
        </authorList>
    </citation>
    <scope>NUCLEOTIDE SEQUENCE [LARGE SCALE GENOMIC DNA]</scope>
    <source>
        <strain evidence="7 8">MZ03-48</strain>
    </source>
</reference>
<evidence type="ECO:0000259" key="6">
    <source>
        <dbReference type="PROSITE" id="PS50075"/>
    </source>
</evidence>
<dbReference type="InterPro" id="IPR006162">
    <property type="entry name" value="Ppantetheine_attach_site"/>
</dbReference>
<dbReference type="PROSITE" id="PS00455">
    <property type="entry name" value="AMP_BINDING"/>
    <property type="match status" value="2"/>
</dbReference>
<dbReference type="GO" id="GO:0043041">
    <property type="term" value="P:amino acid activation for nonribosomal peptide biosynthetic process"/>
    <property type="evidence" value="ECO:0007669"/>
    <property type="project" value="TreeGrafter"/>
</dbReference>
<dbReference type="SMART" id="SM00823">
    <property type="entry name" value="PKS_PP"/>
    <property type="match status" value="2"/>
</dbReference>
<keyword evidence="4" id="KW-0597">Phosphoprotein</keyword>
<dbReference type="Pfam" id="PF00501">
    <property type="entry name" value="AMP-binding"/>
    <property type="match status" value="2"/>
</dbReference>
<name>A0A553ZRP1_9ACTN</name>
<gene>
    <name evidence="7" type="ORF">FNZ23_00630</name>
</gene>
<dbReference type="SUPFAM" id="SSF47336">
    <property type="entry name" value="ACP-like"/>
    <property type="match status" value="2"/>
</dbReference>
<dbReference type="Gene3D" id="1.10.1200.10">
    <property type="entry name" value="ACP-like"/>
    <property type="match status" value="1"/>
</dbReference>
<feature type="region of interest" description="Disordered" evidence="5">
    <location>
        <begin position="2047"/>
        <end position="2066"/>
    </location>
</feature>
<dbReference type="InterPro" id="IPR001031">
    <property type="entry name" value="Thioesterase"/>
</dbReference>
<dbReference type="SUPFAM" id="SSF56801">
    <property type="entry name" value="Acetyl-CoA synthetase-like"/>
    <property type="match status" value="2"/>
</dbReference>
<dbReference type="Gene3D" id="3.40.50.1820">
    <property type="entry name" value="alpha/beta hydrolase"/>
    <property type="match status" value="1"/>
</dbReference>
<dbReference type="InterPro" id="IPR045851">
    <property type="entry name" value="AMP-bd_C_sf"/>
</dbReference>
<dbReference type="InterPro" id="IPR020802">
    <property type="entry name" value="TesA-like"/>
</dbReference>
<dbReference type="InterPro" id="IPR010071">
    <property type="entry name" value="AA_adenyl_dom"/>
</dbReference>
<dbReference type="CDD" id="cd05930">
    <property type="entry name" value="A_NRPS"/>
    <property type="match status" value="1"/>
</dbReference>
<dbReference type="Gene3D" id="2.30.38.10">
    <property type="entry name" value="Luciferase, Domain 3"/>
    <property type="match status" value="2"/>
</dbReference>
<dbReference type="Pfam" id="PF13193">
    <property type="entry name" value="AMP-binding_C"/>
    <property type="match status" value="2"/>
</dbReference>
<dbReference type="CDD" id="cd19540">
    <property type="entry name" value="LCL_NRPS-like"/>
    <property type="match status" value="1"/>
</dbReference>
<dbReference type="GO" id="GO:0008610">
    <property type="term" value="P:lipid biosynthetic process"/>
    <property type="evidence" value="ECO:0007669"/>
    <property type="project" value="UniProtKB-ARBA"/>
</dbReference>
<comment type="cofactor">
    <cofactor evidence="1">
        <name>pantetheine 4'-phosphate</name>
        <dbReference type="ChEBI" id="CHEBI:47942"/>
    </cofactor>
</comment>
<evidence type="ECO:0000256" key="1">
    <source>
        <dbReference type="ARBA" id="ARBA00001957"/>
    </source>
</evidence>
<dbReference type="InterPro" id="IPR000873">
    <property type="entry name" value="AMP-dep_synth/lig_dom"/>
</dbReference>
<proteinExistence type="inferred from homology"/>
<dbReference type="InterPro" id="IPR025110">
    <property type="entry name" value="AMP-bd_C"/>
</dbReference>
<dbReference type="CDD" id="cd19531">
    <property type="entry name" value="LCL_NRPS-like"/>
    <property type="match status" value="1"/>
</dbReference>
<dbReference type="InterPro" id="IPR001242">
    <property type="entry name" value="Condensation_dom"/>
</dbReference>
<dbReference type="Proteomes" id="UP000320888">
    <property type="component" value="Unassembled WGS sequence"/>
</dbReference>
<dbReference type="InterPro" id="IPR020845">
    <property type="entry name" value="AMP-binding_CS"/>
</dbReference>